<evidence type="ECO:0000259" key="1">
    <source>
        <dbReference type="Pfam" id="PF12973"/>
    </source>
</evidence>
<dbReference type="SUPFAM" id="SSF51182">
    <property type="entry name" value="RmlC-like cupins"/>
    <property type="match status" value="1"/>
</dbReference>
<dbReference type="Pfam" id="PF12973">
    <property type="entry name" value="Cupin_7"/>
    <property type="match status" value="1"/>
</dbReference>
<protein>
    <submittedName>
        <fullName evidence="2">Cupin domain-containing protein</fullName>
    </submittedName>
</protein>
<proteinExistence type="predicted"/>
<accession>A0ABS2HFX7</accession>
<evidence type="ECO:0000313" key="3">
    <source>
        <dbReference type="Proteomes" id="UP000809621"/>
    </source>
</evidence>
<dbReference type="NCBIfam" id="TIGR02451">
    <property type="entry name" value="anti_sig_ChrR"/>
    <property type="match status" value="1"/>
</dbReference>
<name>A0ABS2HFX7_9VIBR</name>
<organism evidence="2 3">
    <name type="scientific">Vibrio ulleungensis</name>
    <dbReference type="NCBI Taxonomy" id="2807619"/>
    <lineage>
        <taxon>Bacteria</taxon>
        <taxon>Pseudomonadati</taxon>
        <taxon>Pseudomonadota</taxon>
        <taxon>Gammaproteobacteria</taxon>
        <taxon>Vibrionales</taxon>
        <taxon>Vibrionaceae</taxon>
        <taxon>Vibrio</taxon>
    </lineage>
</organism>
<dbReference type="InterPro" id="IPR011051">
    <property type="entry name" value="RmlC_Cupin_sf"/>
</dbReference>
<dbReference type="InterPro" id="IPR025979">
    <property type="entry name" value="ChrR-like_cupin_dom"/>
</dbReference>
<dbReference type="RefSeq" id="WP_205158000.1">
    <property type="nucleotide sequence ID" value="NZ_JAFEUM010000002.1"/>
</dbReference>
<reference evidence="2 3" key="1">
    <citation type="submission" date="2021-02" db="EMBL/GenBank/DDBJ databases">
        <authorList>
            <person name="Park J.-S."/>
        </authorList>
    </citation>
    <scope>NUCLEOTIDE SEQUENCE [LARGE SCALE GENOMIC DNA]</scope>
    <source>
        <strain evidence="2 3">188UL20-2</strain>
    </source>
</reference>
<dbReference type="InterPro" id="IPR012807">
    <property type="entry name" value="Anti-sigma_ChrR"/>
</dbReference>
<sequence length="223" mass="24386">MKHHPSNDTLMQYADGTIDACNGLIVAAHLERCPHCSDLTNELEAKLASDELDVAPSTSAIEVDMAALLSQITDMTQAQPVEGKPATLATVEVNGKTFKLPAALKGIAGQLQDWKSYGGKVFSASFDIGEEERVSLLYISEDVQVPQHTHKGTEATLVLHGEFEDENGHYRKGDFMIEDGETKHAPRTMKGQDCLCLTVLTEPMVFTQGVARIFNMFGRGMYP</sequence>
<keyword evidence="3" id="KW-1185">Reference proteome</keyword>
<feature type="domain" description="ChrR-like cupin" evidence="1">
    <location>
        <begin position="133"/>
        <end position="200"/>
    </location>
</feature>
<gene>
    <name evidence="2" type="ORF">JQC93_08495</name>
</gene>
<dbReference type="Gene3D" id="1.10.10.1320">
    <property type="entry name" value="Anti-sigma factor, zinc-finger domain"/>
    <property type="match status" value="1"/>
</dbReference>
<dbReference type="Proteomes" id="UP000809621">
    <property type="component" value="Unassembled WGS sequence"/>
</dbReference>
<evidence type="ECO:0000313" key="2">
    <source>
        <dbReference type="EMBL" id="MBM7036445.1"/>
    </source>
</evidence>
<dbReference type="CDD" id="cd20301">
    <property type="entry name" value="cupin_ChrR"/>
    <property type="match status" value="1"/>
</dbReference>
<dbReference type="EMBL" id="JAFEUM010000002">
    <property type="protein sequence ID" value="MBM7036445.1"/>
    <property type="molecule type" value="Genomic_DNA"/>
</dbReference>
<dbReference type="InterPro" id="IPR041916">
    <property type="entry name" value="Anti_sigma_zinc_sf"/>
</dbReference>
<comment type="caution">
    <text evidence="2">The sequence shown here is derived from an EMBL/GenBank/DDBJ whole genome shotgun (WGS) entry which is preliminary data.</text>
</comment>
<dbReference type="Gene3D" id="2.60.120.10">
    <property type="entry name" value="Jelly Rolls"/>
    <property type="match status" value="1"/>
</dbReference>
<dbReference type="InterPro" id="IPR014710">
    <property type="entry name" value="RmlC-like_jellyroll"/>
</dbReference>